<name>F1YDR3_9ACTN</name>
<keyword evidence="4" id="KW-0597">Phosphoprotein</keyword>
<evidence type="ECO:0000256" key="9">
    <source>
        <dbReference type="ARBA" id="ARBA00023012"/>
    </source>
</evidence>
<reference evidence="14 15" key="1">
    <citation type="journal article" date="2011" name="J. Bacteriol.">
        <title>Draft Genome Sequence of Gordonia neofelifaecis NRRL B-59395, a Cholesterol-Degrading Actinomycete.</title>
        <authorList>
            <person name="Ge F."/>
            <person name="Li W."/>
            <person name="Chen G."/>
            <person name="Liu Y."/>
            <person name="Zhang G."/>
            <person name="Yong B."/>
            <person name="Wang Q."/>
            <person name="Wang N."/>
            <person name="Huang Z."/>
            <person name="Li W."/>
            <person name="Wang J."/>
            <person name="Wu C."/>
            <person name="Xie Q."/>
            <person name="Liu G."/>
        </authorList>
    </citation>
    <scope>NUCLEOTIDE SEQUENCE [LARGE SCALE GENOMIC DNA]</scope>
    <source>
        <strain evidence="14 15">NRRL B-59395</strain>
    </source>
</reference>
<dbReference type="SMART" id="SM00387">
    <property type="entry name" value="HATPase_c"/>
    <property type="match status" value="1"/>
</dbReference>
<dbReference type="SMART" id="SM00304">
    <property type="entry name" value="HAMP"/>
    <property type="match status" value="1"/>
</dbReference>
<evidence type="ECO:0000256" key="8">
    <source>
        <dbReference type="ARBA" id="ARBA00022989"/>
    </source>
</evidence>
<dbReference type="PANTHER" id="PTHR45436:SF5">
    <property type="entry name" value="SENSOR HISTIDINE KINASE TRCS"/>
    <property type="match status" value="1"/>
</dbReference>
<dbReference type="GO" id="GO:0000155">
    <property type="term" value="F:phosphorelay sensor kinase activity"/>
    <property type="evidence" value="ECO:0007669"/>
    <property type="project" value="InterPro"/>
</dbReference>
<dbReference type="AlphaFoldDB" id="F1YDR3"/>
<evidence type="ECO:0000256" key="6">
    <source>
        <dbReference type="ARBA" id="ARBA00022692"/>
    </source>
</evidence>
<keyword evidence="15" id="KW-1185">Reference proteome</keyword>
<protein>
    <recommendedName>
        <fullName evidence="3">histidine kinase</fullName>
        <ecNumber evidence="3">2.7.13.3</ecNumber>
    </recommendedName>
</protein>
<dbReference type="Pfam" id="PF02518">
    <property type="entry name" value="HATPase_c"/>
    <property type="match status" value="1"/>
</dbReference>
<feature type="transmembrane region" description="Helical" evidence="11">
    <location>
        <begin position="70"/>
        <end position="91"/>
    </location>
</feature>
<feature type="transmembrane region" description="Helical" evidence="11">
    <location>
        <begin position="12"/>
        <end position="37"/>
    </location>
</feature>
<dbReference type="Gene3D" id="6.10.340.10">
    <property type="match status" value="1"/>
</dbReference>
<dbReference type="RefSeq" id="WP_009677568.1">
    <property type="nucleotide sequence ID" value="NZ_AEUD01000001.1"/>
</dbReference>
<dbReference type="SUPFAM" id="SSF158472">
    <property type="entry name" value="HAMP domain-like"/>
    <property type="match status" value="1"/>
</dbReference>
<accession>F1YDR3</accession>
<dbReference type="PANTHER" id="PTHR45436">
    <property type="entry name" value="SENSOR HISTIDINE KINASE YKOH"/>
    <property type="match status" value="1"/>
</dbReference>
<dbReference type="SMART" id="SM00388">
    <property type="entry name" value="HisKA"/>
    <property type="match status" value="1"/>
</dbReference>
<evidence type="ECO:0000256" key="10">
    <source>
        <dbReference type="ARBA" id="ARBA00023136"/>
    </source>
</evidence>
<dbReference type="Proteomes" id="UP000035065">
    <property type="component" value="Unassembled WGS sequence"/>
</dbReference>
<comment type="subcellular location">
    <subcellularLocation>
        <location evidence="2">Cell membrane</location>
    </subcellularLocation>
</comment>
<proteinExistence type="predicted"/>
<comment type="caution">
    <text evidence="14">The sequence shown here is derived from an EMBL/GenBank/DDBJ whole genome shotgun (WGS) entry which is preliminary data.</text>
</comment>
<evidence type="ECO:0000256" key="7">
    <source>
        <dbReference type="ARBA" id="ARBA00022777"/>
    </source>
</evidence>
<dbReference type="InterPro" id="IPR003594">
    <property type="entry name" value="HATPase_dom"/>
</dbReference>
<evidence type="ECO:0000256" key="2">
    <source>
        <dbReference type="ARBA" id="ARBA00004236"/>
    </source>
</evidence>
<evidence type="ECO:0000313" key="15">
    <source>
        <dbReference type="Proteomes" id="UP000035065"/>
    </source>
</evidence>
<dbReference type="PROSITE" id="PS51257">
    <property type="entry name" value="PROKAR_LIPOPROTEIN"/>
    <property type="match status" value="1"/>
</dbReference>
<keyword evidence="9" id="KW-0902">Two-component regulatory system</keyword>
<dbReference type="CDD" id="cd00082">
    <property type="entry name" value="HisKA"/>
    <property type="match status" value="1"/>
</dbReference>
<dbReference type="FunFam" id="3.30.565.10:FF:000006">
    <property type="entry name" value="Sensor histidine kinase WalK"/>
    <property type="match status" value="1"/>
</dbReference>
<dbReference type="PROSITE" id="PS50885">
    <property type="entry name" value="HAMP"/>
    <property type="match status" value="1"/>
</dbReference>
<dbReference type="InterPro" id="IPR004358">
    <property type="entry name" value="Sig_transdc_His_kin-like_C"/>
</dbReference>
<evidence type="ECO:0000256" key="5">
    <source>
        <dbReference type="ARBA" id="ARBA00022679"/>
    </source>
</evidence>
<dbReference type="STRING" id="644548.SCNU_01455"/>
<evidence type="ECO:0000259" key="12">
    <source>
        <dbReference type="PROSITE" id="PS50109"/>
    </source>
</evidence>
<sequence>MTGGRRRMTVGTGLMLAMAVVVVATAACALLIAWLMAPGIFHDHLHQAGIDQNSSEAMHVERAFADAVGLSWGLAAVVSAMLALALSWYLARRVQRTVTAVAGSAAQIADGHYDARVHGGGMGREFDDLADAVNRLAAQLDATESTRRRMLSDLAHEMRTPLATIDSYLEAIEDGVRRPDAETMAILHTGTERLRRLAEDVAAVSQAQEHMLSVVPVWTTDAELVRAAVAEVAGPYASKGVAIGVDEAPPTSLRVDPARMGQVLGNLLTNALRHTLPGGSVTVSTRSVDQDLLIAVTDTGDGIEADHLPHVFDRFYRADTARDRDRGGSGIGLTIARALVEEHGGTLSARSDGPGRGAVFTVRLPLERSRRAVTLEP</sequence>
<keyword evidence="10 11" id="KW-0472">Membrane</keyword>
<dbReference type="InterPro" id="IPR036890">
    <property type="entry name" value="HATPase_C_sf"/>
</dbReference>
<dbReference type="PRINTS" id="PR00344">
    <property type="entry name" value="BCTRLSENSOR"/>
</dbReference>
<evidence type="ECO:0000256" key="3">
    <source>
        <dbReference type="ARBA" id="ARBA00012438"/>
    </source>
</evidence>
<organism evidence="14 15">
    <name type="scientific">Gordonia neofelifaecis NRRL B-59395</name>
    <dbReference type="NCBI Taxonomy" id="644548"/>
    <lineage>
        <taxon>Bacteria</taxon>
        <taxon>Bacillati</taxon>
        <taxon>Actinomycetota</taxon>
        <taxon>Actinomycetes</taxon>
        <taxon>Mycobacteriales</taxon>
        <taxon>Gordoniaceae</taxon>
        <taxon>Gordonia</taxon>
    </lineage>
</organism>
<evidence type="ECO:0000256" key="1">
    <source>
        <dbReference type="ARBA" id="ARBA00000085"/>
    </source>
</evidence>
<dbReference type="CDD" id="cd06225">
    <property type="entry name" value="HAMP"/>
    <property type="match status" value="1"/>
</dbReference>
<feature type="domain" description="HAMP" evidence="13">
    <location>
        <begin position="92"/>
        <end position="145"/>
    </location>
</feature>
<dbReference type="InterPro" id="IPR050428">
    <property type="entry name" value="TCS_sensor_his_kinase"/>
</dbReference>
<evidence type="ECO:0000256" key="4">
    <source>
        <dbReference type="ARBA" id="ARBA00022553"/>
    </source>
</evidence>
<dbReference type="GO" id="GO:0005886">
    <property type="term" value="C:plasma membrane"/>
    <property type="evidence" value="ECO:0007669"/>
    <property type="project" value="UniProtKB-SubCell"/>
</dbReference>
<dbReference type="Gene3D" id="3.30.565.10">
    <property type="entry name" value="Histidine kinase-like ATPase, C-terminal domain"/>
    <property type="match status" value="1"/>
</dbReference>
<dbReference type="InterPro" id="IPR005467">
    <property type="entry name" value="His_kinase_dom"/>
</dbReference>
<evidence type="ECO:0000259" key="13">
    <source>
        <dbReference type="PROSITE" id="PS50885"/>
    </source>
</evidence>
<dbReference type="EC" id="2.7.13.3" evidence="3"/>
<dbReference type="Pfam" id="PF00512">
    <property type="entry name" value="HisKA"/>
    <property type="match status" value="1"/>
</dbReference>
<dbReference type="InterPro" id="IPR036097">
    <property type="entry name" value="HisK_dim/P_sf"/>
</dbReference>
<dbReference type="Pfam" id="PF00672">
    <property type="entry name" value="HAMP"/>
    <property type="match status" value="1"/>
</dbReference>
<dbReference type="InterPro" id="IPR003661">
    <property type="entry name" value="HisK_dim/P_dom"/>
</dbReference>
<dbReference type="eggNOG" id="COG5002">
    <property type="taxonomic scope" value="Bacteria"/>
</dbReference>
<dbReference type="Gene3D" id="1.10.287.130">
    <property type="match status" value="1"/>
</dbReference>
<evidence type="ECO:0000313" key="14">
    <source>
        <dbReference type="EMBL" id="EGD57003.1"/>
    </source>
</evidence>
<feature type="domain" description="Histidine kinase" evidence="12">
    <location>
        <begin position="153"/>
        <end position="368"/>
    </location>
</feature>
<dbReference type="InterPro" id="IPR003660">
    <property type="entry name" value="HAMP_dom"/>
</dbReference>
<evidence type="ECO:0000256" key="11">
    <source>
        <dbReference type="SAM" id="Phobius"/>
    </source>
</evidence>
<gene>
    <name evidence="14" type="ORF">SCNU_01455</name>
</gene>
<dbReference type="SUPFAM" id="SSF55874">
    <property type="entry name" value="ATPase domain of HSP90 chaperone/DNA topoisomerase II/histidine kinase"/>
    <property type="match status" value="1"/>
</dbReference>
<comment type="catalytic activity">
    <reaction evidence="1">
        <text>ATP + protein L-histidine = ADP + protein N-phospho-L-histidine.</text>
        <dbReference type="EC" id="2.7.13.3"/>
    </reaction>
</comment>
<keyword evidence="6 11" id="KW-0812">Transmembrane</keyword>
<keyword evidence="5" id="KW-0808">Transferase</keyword>
<keyword evidence="7" id="KW-0418">Kinase</keyword>
<dbReference type="PROSITE" id="PS50109">
    <property type="entry name" value="HIS_KIN"/>
    <property type="match status" value="1"/>
</dbReference>
<keyword evidence="8 11" id="KW-1133">Transmembrane helix</keyword>
<dbReference type="EMBL" id="AEUD01000001">
    <property type="protein sequence ID" value="EGD57003.1"/>
    <property type="molecule type" value="Genomic_DNA"/>
</dbReference>
<dbReference type="SUPFAM" id="SSF47384">
    <property type="entry name" value="Homodimeric domain of signal transducing histidine kinase"/>
    <property type="match status" value="1"/>
</dbReference>